<dbReference type="GO" id="GO:0004731">
    <property type="term" value="F:purine-nucleoside phosphorylase activity"/>
    <property type="evidence" value="ECO:0007669"/>
    <property type="project" value="UniProtKB-UniRule"/>
</dbReference>
<evidence type="ECO:0000259" key="12">
    <source>
        <dbReference type="Pfam" id="PF01048"/>
    </source>
</evidence>
<comment type="caution">
    <text evidence="13">The sequence shown here is derived from an EMBL/GenBank/DDBJ whole genome shotgun (WGS) entry which is preliminary data.</text>
</comment>
<feature type="binding site" evidence="11">
    <location>
        <position position="193"/>
    </location>
    <ligand>
        <name>a purine D-ribonucleoside</name>
        <dbReference type="ChEBI" id="CHEBI:142355"/>
    </ligand>
</feature>
<feature type="domain" description="Nucleoside phosphorylase" evidence="12">
    <location>
        <begin position="35"/>
        <end position="269"/>
    </location>
</feature>
<evidence type="ECO:0000256" key="6">
    <source>
        <dbReference type="ARBA" id="ARBA00013834"/>
    </source>
</evidence>
<proteinExistence type="inferred from homology"/>
<comment type="catalytic activity">
    <reaction evidence="9">
        <text>a purine 2'-deoxy-D-ribonucleoside + phosphate = a purine nucleobase + 2-deoxy-alpha-D-ribose 1-phosphate</text>
        <dbReference type="Rhea" id="RHEA:36431"/>
        <dbReference type="ChEBI" id="CHEBI:26386"/>
        <dbReference type="ChEBI" id="CHEBI:43474"/>
        <dbReference type="ChEBI" id="CHEBI:57259"/>
        <dbReference type="ChEBI" id="CHEBI:142361"/>
        <dbReference type="EC" id="2.4.2.1"/>
    </reaction>
</comment>
<dbReference type="AlphaFoldDB" id="E5XU16"/>
<feature type="binding site" evidence="11">
    <location>
        <position position="212"/>
    </location>
    <ligand>
        <name>phosphate</name>
        <dbReference type="ChEBI" id="CHEBI:43474"/>
    </ligand>
</feature>
<evidence type="ECO:0000313" key="13">
    <source>
        <dbReference type="EMBL" id="EFV12185.1"/>
    </source>
</evidence>
<evidence type="ECO:0000256" key="9">
    <source>
        <dbReference type="ARBA" id="ARBA00048556"/>
    </source>
</evidence>
<dbReference type="Proteomes" id="UP000004816">
    <property type="component" value="Unassembled WGS sequence"/>
</dbReference>
<dbReference type="PANTHER" id="PTHR11904:SF9">
    <property type="entry name" value="PURINE NUCLEOSIDE PHOSPHORYLASE-RELATED"/>
    <property type="match status" value="1"/>
</dbReference>
<evidence type="ECO:0000256" key="1">
    <source>
        <dbReference type="ARBA" id="ARBA00002678"/>
    </source>
</evidence>
<accession>E5XU16</accession>
<dbReference type="PROSITE" id="PS01240">
    <property type="entry name" value="PNP_MTAP_2"/>
    <property type="match status" value="1"/>
</dbReference>
<dbReference type="PIRSF" id="PIRSF000477">
    <property type="entry name" value="PurNPase"/>
    <property type="match status" value="1"/>
</dbReference>
<dbReference type="InterPro" id="IPR018099">
    <property type="entry name" value="Purine_phosphorylase-2_CS"/>
</dbReference>
<dbReference type="GO" id="GO:0005737">
    <property type="term" value="C:cytoplasm"/>
    <property type="evidence" value="ECO:0007669"/>
    <property type="project" value="TreeGrafter"/>
</dbReference>
<dbReference type="CDD" id="cd09009">
    <property type="entry name" value="PNP-EcPNPII_like"/>
    <property type="match status" value="1"/>
</dbReference>
<dbReference type="OrthoDB" id="1523230at2"/>
<evidence type="ECO:0000256" key="7">
    <source>
        <dbReference type="ARBA" id="ARBA00022676"/>
    </source>
</evidence>
<dbReference type="NCBIfam" id="NF006054">
    <property type="entry name" value="PRK08202.1"/>
    <property type="match status" value="1"/>
</dbReference>
<evidence type="ECO:0000256" key="4">
    <source>
        <dbReference type="ARBA" id="ARBA00011233"/>
    </source>
</evidence>
<feature type="binding site" evidence="11">
    <location>
        <position position="40"/>
    </location>
    <ligand>
        <name>phosphate</name>
        <dbReference type="ChEBI" id="CHEBI:43474"/>
    </ligand>
</feature>
<dbReference type="PANTHER" id="PTHR11904">
    <property type="entry name" value="METHYLTHIOADENOSINE/PURINE NUCLEOSIDE PHOSPHORYLASE"/>
    <property type="match status" value="1"/>
</dbReference>
<sequence length="272" mass="28021">MTVDVVDVVGNPEEAARVAADELAKRTGVAQHSAAVVLGSGWAPAADRLGEPSAVVPMAELPGFLAPGVSGHQGLALSVPVGDQHVLVLLGRTHAYEGHDLAHVVHGVRVAAASGAGTLILTNAAGGLNQEYRVGQPVLINDHLNMTARSPLRGPRFVDLTDAYSPRLIALAREVDPSLAVGVYAGLPGPHYETPAEVRALKTLGADLVGMSTVHETIAARAEGVEVLGVSLVTNIAAGLAGKSLNHAEVLEEGHLAARRVGSLLREVVSRL</sequence>
<dbReference type="InterPro" id="IPR011268">
    <property type="entry name" value="Purine_phosphorylase"/>
</dbReference>
<organism evidence="13 14">
    <name type="scientific">Segniliparus rugosus (strain ATCC BAA-974 / DSM 45345 / CCUG 50838 / CIP 108380 / JCM 13579 / CDC 945)</name>
    <dbReference type="NCBI Taxonomy" id="679197"/>
    <lineage>
        <taxon>Bacteria</taxon>
        <taxon>Bacillati</taxon>
        <taxon>Actinomycetota</taxon>
        <taxon>Actinomycetes</taxon>
        <taxon>Mycobacteriales</taxon>
        <taxon>Segniliparaceae</taxon>
        <taxon>Segniliparus</taxon>
    </lineage>
</organism>
<dbReference type="SUPFAM" id="SSF53167">
    <property type="entry name" value="Purine and uridine phosphorylases"/>
    <property type="match status" value="1"/>
</dbReference>
<dbReference type="RefSeq" id="WP_007471647.1">
    <property type="nucleotide sequence ID" value="NZ_KI391953.1"/>
</dbReference>
<dbReference type="NCBIfam" id="TIGR01697">
    <property type="entry name" value="PNPH-PUNA-XAPA"/>
    <property type="match status" value="1"/>
</dbReference>
<dbReference type="HOGENOM" id="CLU_054456_1_1_11"/>
<feature type="binding site" evidence="11">
    <location>
        <position position="235"/>
    </location>
    <ligand>
        <name>a purine D-ribonucleoside</name>
        <dbReference type="ChEBI" id="CHEBI:142355"/>
    </ligand>
</feature>
<dbReference type="GO" id="GO:0009116">
    <property type="term" value="P:nucleoside metabolic process"/>
    <property type="evidence" value="ECO:0007669"/>
    <property type="project" value="UniProtKB-UniRule"/>
</dbReference>
<evidence type="ECO:0000256" key="8">
    <source>
        <dbReference type="ARBA" id="ARBA00022679"/>
    </source>
</evidence>
<evidence type="ECO:0000256" key="3">
    <source>
        <dbReference type="ARBA" id="ARBA00006751"/>
    </source>
</evidence>
<name>E5XU16_SEGRC</name>
<evidence type="ECO:0000256" key="10">
    <source>
        <dbReference type="PIRNR" id="PIRNR000477"/>
    </source>
</evidence>
<dbReference type="InterPro" id="IPR000845">
    <property type="entry name" value="Nucleoside_phosphorylase_d"/>
</dbReference>
<evidence type="ECO:0000256" key="5">
    <source>
        <dbReference type="ARBA" id="ARBA00011886"/>
    </source>
</evidence>
<dbReference type="EMBL" id="ACZI02000001">
    <property type="protein sequence ID" value="EFV12185.1"/>
    <property type="molecule type" value="Genomic_DNA"/>
</dbReference>
<evidence type="ECO:0000256" key="11">
    <source>
        <dbReference type="PIRSR" id="PIRSR000477-2"/>
    </source>
</evidence>
<feature type="binding site" evidence="11">
    <location>
        <position position="72"/>
    </location>
    <ligand>
        <name>phosphate</name>
        <dbReference type="ChEBI" id="CHEBI:43474"/>
    </ligand>
</feature>
<dbReference type="NCBIfam" id="TIGR01698">
    <property type="entry name" value="PUNP"/>
    <property type="match status" value="1"/>
</dbReference>
<evidence type="ECO:0000256" key="2">
    <source>
        <dbReference type="ARBA" id="ARBA00005058"/>
    </source>
</evidence>
<comment type="function">
    <text evidence="1">The purine nucleoside phosphorylases catalyze the phosphorolytic breakdown of the N-glycosidic bond in the beta-(deoxy)ribonucleoside molecules, with the formation of the corresponding free purine bases and pentose-1-phosphate. Cleaves guanosine, inosine, 2'-deoxyguanosine and 2'-deoxyinosine.</text>
</comment>
<dbReference type="eggNOG" id="COG0005">
    <property type="taxonomic scope" value="Bacteria"/>
</dbReference>
<keyword evidence="14" id="KW-1185">Reference proteome</keyword>
<dbReference type="InterPro" id="IPR035994">
    <property type="entry name" value="Nucleoside_phosphorylase_sf"/>
</dbReference>
<dbReference type="UniPathway" id="UPA00606"/>
<comment type="pathway">
    <text evidence="2 10">Purine metabolism; purine nucleoside salvage.</text>
</comment>
<dbReference type="STRING" id="679197.HMPREF9336_02988"/>
<comment type="subunit">
    <text evidence="4">Homotrimer.</text>
</comment>
<keyword evidence="7 10" id="KW-0328">Glycosyltransferase</keyword>
<feature type="binding site" evidence="11">
    <location>
        <begin position="92"/>
        <end position="94"/>
    </location>
    <ligand>
        <name>phosphate</name>
        <dbReference type="ChEBI" id="CHEBI:43474"/>
    </ligand>
</feature>
<dbReference type="EC" id="2.4.2.1" evidence="5 10"/>
<keyword evidence="8 10" id="KW-0808">Transferase</keyword>
<feature type="binding site" evidence="11">
    <location>
        <position position="124"/>
    </location>
    <ligand>
        <name>phosphate</name>
        <dbReference type="ChEBI" id="CHEBI:43474"/>
    </ligand>
</feature>
<dbReference type="Gene3D" id="3.40.50.1580">
    <property type="entry name" value="Nucleoside phosphorylase domain"/>
    <property type="match status" value="1"/>
</dbReference>
<protein>
    <recommendedName>
        <fullName evidence="6 10">Purine nucleoside phosphorylase</fullName>
        <ecNumber evidence="5 10">2.4.2.1</ecNumber>
    </recommendedName>
    <alternativeName>
        <fullName evidence="10">Inosine-guanosine phosphorylase</fullName>
    </alternativeName>
</protein>
<dbReference type="Pfam" id="PF01048">
    <property type="entry name" value="PNP_UDP_1"/>
    <property type="match status" value="1"/>
</dbReference>
<dbReference type="InterPro" id="IPR011269">
    <property type="entry name" value="PUNP"/>
</dbReference>
<reference evidence="13 14" key="1">
    <citation type="journal article" date="2011" name="Stand. Genomic Sci.">
        <title>High quality draft genome sequence of Segniliparus rugosus CDC 945(T)= (ATCC BAA-974(T)).</title>
        <authorList>
            <person name="Earl A.M."/>
            <person name="Desjardins C.A."/>
            <person name="Fitzgerald M.G."/>
            <person name="Arachchi H.M."/>
            <person name="Zeng Q."/>
            <person name="Mehta T."/>
            <person name="Griggs A."/>
            <person name="Birren B.W."/>
            <person name="Toney N.C."/>
            <person name="Carr J."/>
            <person name="Posey J."/>
            <person name="Butler W.R."/>
        </authorList>
    </citation>
    <scope>NUCLEOTIDE SEQUENCE [LARGE SCALE GENOMIC DNA]</scope>
    <source>
        <strain evidence="14">ATCC BAA-974 / DSM 45345 / CCUG 50838 / CIP 108380 / JCM 13579 / CDC 945</strain>
    </source>
</reference>
<comment type="similarity">
    <text evidence="3 10">Belongs to the PNP/MTAP phosphorylase family.</text>
</comment>
<evidence type="ECO:0000313" key="14">
    <source>
        <dbReference type="Proteomes" id="UP000004816"/>
    </source>
</evidence>
<gene>
    <name evidence="13" type="ORF">HMPREF9336_02988</name>
</gene>